<keyword evidence="6" id="KW-1185">Reference proteome</keyword>
<proteinExistence type="predicted"/>
<evidence type="ECO:0000259" key="3">
    <source>
        <dbReference type="Pfam" id="PF07587"/>
    </source>
</evidence>
<dbReference type="AlphaFoldDB" id="A0A5C5V4X3"/>
<feature type="domain" description="DUF1553" evidence="3">
    <location>
        <begin position="915"/>
        <end position="1166"/>
    </location>
</feature>
<dbReference type="PANTHER" id="PTHR35889:SF3">
    <property type="entry name" value="F-BOX DOMAIN-CONTAINING PROTEIN"/>
    <property type="match status" value="1"/>
</dbReference>
<evidence type="ECO:0000259" key="4">
    <source>
        <dbReference type="Pfam" id="PF07635"/>
    </source>
</evidence>
<evidence type="ECO:0000313" key="6">
    <source>
        <dbReference type="Proteomes" id="UP000318878"/>
    </source>
</evidence>
<protein>
    <submittedName>
        <fullName evidence="5">Planctomycete cytochrome C</fullName>
    </submittedName>
</protein>
<organism evidence="5 6">
    <name type="scientific">Blastopirellula retiformator</name>
    <dbReference type="NCBI Taxonomy" id="2527970"/>
    <lineage>
        <taxon>Bacteria</taxon>
        <taxon>Pseudomonadati</taxon>
        <taxon>Planctomycetota</taxon>
        <taxon>Planctomycetia</taxon>
        <taxon>Pirellulales</taxon>
        <taxon>Pirellulaceae</taxon>
        <taxon>Blastopirellula</taxon>
    </lineage>
</organism>
<dbReference type="PANTHER" id="PTHR35889">
    <property type="entry name" value="CYCLOINULO-OLIGOSACCHARIDE FRUCTANOTRANSFERASE-RELATED"/>
    <property type="match status" value="1"/>
</dbReference>
<dbReference type="InterPro" id="IPR022655">
    <property type="entry name" value="DUF1553"/>
</dbReference>
<accession>A0A5C5V4X3</accession>
<feature type="compositionally biased region" description="Basic and acidic residues" evidence="1">
    <location>
        <begin position="13"/>
        <end position="24"/>
    </location>
</feature>
<dbReference type="InterPro" id="IPR011444">
    <property type="entry name" value="DUF1549"/>
</dbReference>
<name>A0A5C5V4X3_9BACT</name>
<evidence type="ECO:0000313" key="5">
    <source>
        <dbReference type="EMBL" id="TWT33013.1"/>
    </source>
</evidence>
<gene>
    <name evidence="5" type="ORF">Enr8_28320</name>
</gene>
<dbReference type="Proteomes" id="UP000318878">
    <property type="component" value="Unassembled WGS sequence"/>
</dbReference>
<dbReference type="Pfam" id="PF07587">
    <property type="entry name" value="PSD1"/>
    <property type="match status" value="1"/>
</dbReference>
<sequence>MRSQNSDGSRYFASREELRSEPGEVGKCHEGIFQQAARSSSDLLLYPRIIFDLSSGDGYDEGASAAPADPHRAPFPPSSRLTSCRMSRYIAASLFVSLAVVWATPGQTAEPAPEFPDAHLEFFEKEVRPLLVRHCYECHSADAEEPAGSLLLDSRAAILTGGDSGAAIEVGNPAESLLVDAINWDDLYEMPPNTKMPAAEIAILTRWVKMGAPWPKEEAPEFVKKAFDIDARKSQHWAWQPLSHPLPPKVSQADWPLDDIDRFILAKLEQAKFEPNAPADKRTWLRRVTFDLIGLPPTPAEIDAYLADESPQAKETVVDRLLASPRYGEKWGRHWLDLMRYGESRGHEFDYNIPNVHEYRDYVIRALNQDLPYNQLVIEHLAGDLLEEPRLHPDQHYNESILGTGFWHLGEWVHSPVDIRKDEADRFDNMVDVMGKSFMALTIACARCHDHKFDAISQADYYRQFGFLQSSEYRQVRFETMAHNDQVADQLAKLDQQTQTTLTAALREAAAARQSNWKSLLSAAIAVLQTKDADRAAIAQEHGVRVEQLSPLVRELQQASGEPQHPLHLFGKLATSGDDQRKEAFDSLAFTPLDGEFPNHQHLIDFNFATEAQWRTNGYAFGTSPQRIGQLQLSGKGMPEGVRLAGAAVRDARWNRLARADGVEPDQGRHGKWEQAGRTIRTPTFELADGRVYYLVRGSGNVFAVIDSHRMINGPLHGASLKSFHFDAAEGPRWVTHDLRDYQGHRIHLEFSPDGDAPLEILQVAEGDACPTYAPPTTGKFIAAKLKDQPLTDETIAEAFAASLLDATAAIGDPTRDEAAPLADWLVQSRAIAFDHDRDLDMKLRQIAADHQAQETELIDQIRFRSRMAPAMWDGSGENERVMIRGATRNLGDEAKRGLPVAFGGSHEFDALGSGRLQMAHEMMSPTNPFASRVIVNRLWHHLLGRGIVGSVDNFGVLGEEPTHPELLDYLSNEFIADDWSMKRMIRRIVLTQTYAMSSELGGPEETADPNNKLLHRMRIRRLTGEAIRDEVLAISGRLDTQMYGRSVPTYLTEFMQGRGRPASGPIDGDGRRTIYLSIRRNFLSPTLLAFDVPQPASTVGKRNQSNVPAQALILLNDPMIYAEAQRWGGQVAAQAEPRADRIAAMFVTAFGRLPHEAEANAATAYFAERAAQRQLTPEAADANPEIWGDLAHALFNVKDFIYLR</sequence>
<dbReference type="EMBL" id="SJPF01000003">
    <property type="protein sequence ID" value="TWT33013.1"/>
    <property type="molecule type" value="Genomic_DNA"/>
</dbReference>
<dbReference type="Pfam" id="PF07583">
    <property type="entry name" value="PSCyt2"/>
    <property type="match status" value="1"/>
</dbReference>
<dbReference type="Pfam" id="PF07635">
    <property type="entry name" value="PSCyt1"/>
    <property type="match status" value="1"/>
</dbReference>
<feature type="region of interest" description="Disordered" evidence="1">
    <location>
        <begin position="1"/>
        <end position="24"/>
    </location>
</feature>
<feature type="domain" description="Cytochrome C Planctomycete-type" evidence="4">
    <location>
        <begin position="135"/>
        <end position="193"/>
    </location>
</feature>
<comment type="caution">
    <text evidence="5">The sequence shown here is derived from an EMBL/GenBank/DDBJ whole genome shotgun (WGS) entry which is preliminary data.</text>
</comment>
<dbReference type="InterPro" id="IPR011429">
    <property type="entry name" value="Cyt_c_Planctomycete-type"/>
</dbReference>
<evidence type="ECO:0000256" key="1">
    <source>
        <dbReference type="SAM" id="MobiDB-lite"/>
    </source>
</evidence>
<feature type="domain" description="DUF1549" evidence="2">
    <location>
        <begin position="260"/>
        <end position="472"/>
    </location>
</feature>
<evidence type="ECO:0000259" key="2">
    <source>
        <dbReference type="Pfam" id="PF07583"/>
    </source>
</evidence>
<reference evidence="5 6" key="1">
    <citation type="submission" date="2019-02" db="EMBL/GenBank/DDBJ databases">
        <title>Deep-cultivation of Planctomycetes and their phenomic and genomic characterization uncovers novel biology.</title>
        <authorList>
            <person name="Wiegand S."/>
            <person name="Jogler M."/>
            <person name="Boedeker C."/>
            <person name="Pinto D."/>
            <person name="Vollmers J."/>
            <person name="Rivas-Marin E."/>
            <person name="Kohn T."/>
            <person name="Peeters S.H."/>
            <person name="Heuer A."/>
            <person name="Rast P."/>
            <person name="Oberbeckmann S."/>
            <person name="Bunk B."/>
            <person name="Jeske O."/>
            <person name="Meyerdierks A."/>
            <person name="Storesund J.E."/>
            <person name="Kallscheuer N."/>
            <person name="Luecker S."/>
            <person name="Lage O.M."/>
            <person name="Pohl T."/>
            <person name="Merkel B.J."/>
            <person name="Hornburger P."/>
            <person name="Mueller R.-W."/>
            <person name="Bruemmer F."/>
            <person name="Labrenz M."/>
            <person name="Spormann A.M."/>
            <person name="Op Den Camp H."/>
            <person name="Overmann J."/>
            <person name="Amann R."/>
            <person name="Jetten M.S.M."/>
            <person name="Mascher T."/>
            <person name="Medema M.H."/>
            <person name="Devos D.P."/>
            <person name="Kaster A.-K."/>
            <person name="Ovreas L."/>
            <person name="Rohde M."/>
            <person name="Galperin M.Y."/>
            <person name="Jogler C."/>
        </authorList>
    </citation>
    <scope>NUCLEOTIDE SEQUENCE [LARGE SCALE GENOMIC DNA]</scope>
    <source>
        <strain evidence="5 6">Enr8</strain>
    </source>
</reference>